<dbReference type="EMBL" id="JAPVEB010000004">
    <property type="protein sequence ID" value="KAJ5264537.1"/>
    <property type="molecule type" value="Genomic_DNA"/>
</dbReference>
<dbReference type="Proteomes" id="UP001220256">
    <property type="component" value="Unassembled WGS sequence"/>
</dbReference>
<gene>
    <name evidence="4" type="ORF">N7505_007330</name>
</gene>
<protein>
    <recommendedName>
        <fullName evidence="6">D-arabinitol 2-dehydrogenase</fullName>
    </recommendedName>
</protein>
<organism evidence="4 5">
    <name type="scientific">Penicillium chrysogenum</name>
    <name type="common">Penicillium notatum</name>
    <dbReference type="NCBI Taxonomy" id="5076"/>
    <lineage>
        <taxon>Eukaryota</taxon>
        <taxon>Fungi</taxon>
        <taxon>Dikarya</taxon>
        <taxon>Ascomycota</taxon>
        <taxon>Pezizomycotina</taxon>
        <taxon>Eurotiomycetes</taxon>
        <taxon>Eurotiomycetidae</taxon>
        <taxon>Eurotiales</taxon>
        <taxon>Aspergillaceae</taxon>
        <taxon>Penicillium</taxon>
        <taxon>Penicillium chrysogenum species complex</taxon>
    </lineage>
</organism>
<dbReference type="PROSITE" id="PS00061">
    <property type="entry name" value="ADH_SHORT"/>
    <property type="match status" value="1"/>
</dbReference>
<dbReference type="Gene3D" id="3.40.50.720">
    <property type="entry name" value="NAD(P)-binding Rossmann-like Domain"/>
    <property type="match status" value="1"/>
</dbReference>
<evidence type="ECO:0000313" key="4">
    <source>
        <dbReference type="EMBL" id="KAJ5264537.1"/>
    </source>
</evidence>
<dbReference type="InterPro" id="IPR020904">
    <property type="entry name" value="Sc_DH/Rdtase_CS"/>
</dbReference>
<comment type="caution">
    <text evidence="4">The sequence shown here is derived from an EMBL/GenBank/DDBJ whole genome shotgun (WGS) entry which is preliminary data.</text>
</comment>
<dbReference type="PRINTS" id="PR00081">
    <property type="entry name" value="GDHRDH"/>
</dbReference>
<evidence type="ECO:0008006" key="6">
    <source>
        <dbReference type="Google" id="ProtNLM"/>
    </source>
</evidence>
<accession>A0ABQ8WD10</accession>
<keyword evidence="3" id="KW-0560">Oxidoreductase</keyword>
<keyword evidence="5" id="KW-1185">Reference proteome</keyword>
<keyword evidence="2" id="KW-0521">NADP</keyword>
<reference evidence="4 5" key="1">
    <citation type="journal article" date="2023" name="IMA Fungus">
        <title>Comparative genomic study of the Penicillium genus elucidates a diverse pangenome and 15 lateral gene transfer events.</title>
        <authorList>
            <person name="Petersen C."/>
            <person name="Sorensen T."/>
            <person name="Nielsen M.R."/>
            <person name="Sondergaard T.E."/>
            <person name="Sorensen J.L."/>
            <person name="Fitzpatrick D.A."/>
            <person name="Frisvad J.C."/>
            <person name="Nielsen K.L."/>
        </authorList>
    </citation>
    <scope>NUCLEOTIDE SEQUENCE [LARGE SCALE GENOMIC DNA]</scope>
    <source>
        <strain evidence="4 5">IBT 3361</strain>
    </source>
</reference>
<sequence>MSAIANGNNRLDGLVVAAGVNHTESAINHSTSDIERIISINYTGAFTSATAAARQMLNKECRGSILLVFSMSGMIANKGMKSSIYNSSKAAVIQLTRSFAMKWSNIDREDKGGIRVNCLCPGHIVTPMAKMVMDKTPGTKEVWESENMLGRLAQPDEFRGITLLLMGNASSYMTGSTIMADGGHTAW</sequence>
<evidence type="ECO:0000256" key="3">
    <source>
        <dbReference type="ARBA" id="ARBA00023002"/>
    </source>
</evidence>
<comment type="similarity">
    <text evidence="1">Belongs to the short-chain dehydrogenases/reductases (SDR) family.</text>
</comment>
<dbReference type="PANTHER" id="PTHR43008">
    <property type="entry name" value="BENZIL REDUCTASE"/>
    <property type="match status" value="1"/>
</dbReference>
<dbReference type="Pfam" id="PF13561">
    <property type="entry name" value="adh_short_C2"/>
    <property type="match status" value="1"/>
</dbReference>
<dbReference type="PANTHER" id="PTHR43008:SF10">
    <property type="entry name" value="CHAIN DEHYDROGENASE_OXIDOREDUCTASE, PUTATIVE (AFU_ORTHOLOGUE AFUA_2G15740)-RELATED"/>
    <property type="match status" value="1"/>
</dbReference>
<evidence type="ECO:0000313" key="5">
    <source>
        <dbReference type="Proteomes" id="UP001220256"/>
    </source>
</evidence>
<name>A0ABQ8WD10_PENCH</name>
<proteinExistence type="inferred from homology"/>
<evidence type="ECO:0000256" key="1">
    <source>
        <dbReference type="ARBA" id="ARBA00006484"/>
    </source>
</evidence>
<dbReference type="SUPFAM" id="SSF51735">
    <property type="entry name" value="NAD(P)-binding Rossmann-fold domains"/>
    <property type="match status" value="1"/>
</dbReference>
<dbReference type="PRINTS" id="PR00080">
    <property type="entry name" value="SDRFAMILY"/>
</dbReference>
<evidence type="ECO:0000256" key="2">
    <source>
        <dbReference type="ARBA" id="ARBA00022857"/>
    </source>
</evidence>
<dbReference type="InterPro" id="IPR036291">
    <property type="entry name" value="NAD(P)-bd_dom_sf"/>
</dbReference>
<dbReference type="InterPro" id="IPR002347">
    <property type="entry name" value="SDR_fam"/>
</dbReference>